<evidence type="ECO:0000313" key="2">
    <source>
        <dbReference type="EMBL" id="MBM0748959.1"/>
    </source>
</evidence>
<comment type="caution">
    <text evidence="2">The sequence shown here is derived from an EMBL/GenBank/DDBJ whole genome shotgun (WGS) entry which is preliminary data.</text>
</comment>
<gene>
    <name evidence="2" type="ORF">JJB79_16330</name>
</gene>
<dbReference type="EMBL" id="JAFCXS010000015">
    <property type="protein sequence ID" value="MBM0748959.1"/>
    <property type="molecule type" value="Genomic_DNA"/>
</dbReference>
<proteinExistence type="predicted"/>
<dbReference type="Proteomes" id="UP000809137">
    <property type="component" value="Unassembled WGS sequence"/>
</dbReference>
<sequence>MTKYILSSKTSIELNGKGEISPADLEIALLATMGFTPQNVEGVTVWSHENDDKSFWLAHEQSLPAHDEERAAAVKAINEKTGARLLMPSMDHSFAQHLMSQLPMNVTGEAFVSGSLAGQWRAETVSRFNPYDVQSHGLLVDRQQHVSCASQSLPLAVSLLFLQVLGVGQRAWVLFPAGADAQGRLVYLTPDNEKNMLQFVPELDRYRMEGLDKYAVVGMDQDLVQEAVEKAQLLRTIALGKAKTDAPQPEPELVAAAAEAAPAASE</sequence>
<feature type="region of interest" description="Disordered" evidence="1">
    <location>
        <begin position="243"/>
        <end position="266"/>
    </location>
</feature>
<organism evidence="2 3">
    <name type="scientific">Pantoea eucrina</name>
    <dbReference type="NCBI Taxonomy" id="472693"/>
    <lineage>
        <taxon>Bacteria</taxon>
        <taxon>Pseudomonadati</taxon>
        <taxon>Pseudomonadota</taxon>
        <taxon>Gammaproteobacteria</taxon>
        <taxon>Enterobacterales</taxon>
        <taxon>Erwiniaceae</taxon>
        <taxon>Pantoea</taxon>
    </lineage>
</organism>
<protein>
    <submittedName>
        <fullName evidence="2">Uncharacterized protein</fullName>
    </submittedName>
</protein>
<dbReference type="RefSeq" id="WP_040113208.1">
    <property type="nucleotide sequence ID" value="NZ_JAFCXS010000015.1"/>
</dbReference>
<name>A0ABS1Z936_9GAMM</name>
<reference evidence="2 3" key="1">
    <citation type="submission" date="2021-01" db="EMBL/GenBank/DDBJ databases">
        <title>Complete genome sequence of Pantoea eucrina OB49, a heavy metal tolerant bacterium with PGPR potential isolated from wheat in Algeria.</title>
        <authorList>
            <person name="Lekired A."/>
            <person name="Ouzari I.H."/>
        </authorList>
    </citation>
    <scope>NUCLEOTIDE SEQUENCE [LARGE SCALE GENOMIC DNA]</scope>
    <source>
        <strain evidence="2 3">OB49</strain>
    </source>
</reference>
<accession>A0ABS1Z936</accession>
<feature type="compositionally biased region" description="Low complexity" evidence="1">
    <location>
        <begin position="251"/>
        <end position="266"/>
    </location>
</feature>
<evidence type="ECO:0000313" key="3">
    <source>
        <dbReference type="Proteomes" id="UP000809137"/>
    </source>
</evidence>
<evidence type="ECO:0000256" key="1">
    <source>
        <dbReference type="SAM" id="MobiDB-lite"/>
    </source>
</evidence>
<keyword evidence="3" id="KW-1185">Reference proteome</keyword>